<organism evidence="1 2">
    <name type="scientific">Riccia sorocarpa</name>
    <dbReference type="NCBI Taxonomy" id="122646"/>
    <lineage>
        <taxon>Eukaryota</taxon>
        <taxon>Viridiplantae</taxon>
        <taxon>Streptophyta</taxon>
        <taxon>Embryophyta</taxon>
        <taxon>Marchantiophyta</taxon>
        <taxon>Marchantiopsida</taxon>
        <taxon>Marchantiidae</taxon>
        <taxon>Marchantiales</taxon>
        <taxon>Ricciaceae</taxon>
        <taxon>Riccia</taxon>
    </lineage>
</organism>
<keyword evidence="2" id="KW-1185">Reference proteome</keyword>
<reference evidence="1 2" key="1">
    <citation type="submission" date="2024-09" db="EMBL/GenBank/DDBJ databases">
        <title>Chromosome-scale assembly of Riccia sorocarpa.</title>
        <authorList>
            <person name="Paukszto L."/>
        </authorList>
    </citation>
    <scope>NUCLEOTIDE SEQUENCE [LARGE SCALE GENOMIC DNA]</scope>
    <source>
        <strain evidence="1">LP-2024</strain>
        <tissue evidence="1">Aerial parts of the thallus</tissue>
    </source>
</reference>
<sequence length="166" mass="19232">MQRSQEEIRNFAPPPPGTKLDGNFFIFTKVRNINFDKGAFANVTTVNVSNFFGRLYRSARIPARQRQCASYSPSCVMEVERDCRRCNKSLPIKDFSRRQRRSNVTKVHRKCNVCFSSRQTTRLYEPVPDTPNEELVVKTCTYEQLSHMASVAFREAAIDEVVVYQH</sequence>
<name>A0ABD3HHT9_9MARC</name>
<proteinExistence type="predicted"/>
<comment type="caution">
    <text evidence="1">The sequence shown here is derived from an EMBL/GenBank/DDBJ whole genome shotgun (WGS) entry which is preliminary data.</text>
</comment>
<dbReference type="EMBL" id="JBJQOH010000004">
    <property type="protein sequence ID" value="KAL3689890.1"/>
    <property type="molecule type" value="Genomic_DNA"/>
</dbReference>
<protein>
    <submittedName>
        <fullName evidence="1">Uncharacterized protein</fullName>
    </submittedName>
</protein>
<evidence type="ECO:0000313" key="1">
    <source>
        <dbReference type="EMBL" id="KAL3689890.1"/>
    </source>
</evidence>
<accession>A0ABD3HHT9</accession>
<dbReference type="AlphaFoldDB" id="A0ABD3HHT9"/>
<gene>
    <name evidence="1" type="ORF">R1sor_016199</name>
</gene>
<dbReference type="Proteomes" id="UP001633002">
    <property type="component" value="Unassembled WGS sequence"/>
</dbReference>
<evidence type="ECO:0000313" key="2">
    <source>
        <dbReference type="Proteomes" id="UP001633002"/>
    </source>
</evidence>